<comment type="subcellular location">
    <subcellularLocation>
        <location evidence="1">Cell outer membrane</location>
    </subcellularLocation>
</comment>
<evidence type="ECO:0000256" key="5">
    <source>
        <dbReference type="ARBA" id="ARBA00023237"/>
    </source>
</evidence>
<proteinExistence type="predicted"/>
<gene>
    <name evidence="6" type="ORF">ACFOET_16870</name>
</gene>
<evidence type="ECO:0000313" key="7">
    <source>
        <dbReference type="Proteomes" id="UP001595526"/>
    </source>
</evidence>
<evidence type="ECO:0000256" key="2">
    <source>
        <dbReference type="ARBA" id="ARBA00022452"/>
    </source>
</evidence>
<evidence type="ECO:0000256" key="4">
    <source>
        <dbReference type="ARBA" id="ARBA00023136"/>
    </source>
</evidence>
<reference evidence="7" key="1">
    <citation type="journal article" date="2019" name="Int. J. Syst. Evol. Microbiol.">
        <title>The Global Catalogue of Microorganisms (GCM) 10K type strain sequencing project: providing services to taxonomists for standard genome sequencing and annotation.</title>
        <authorList>
            <consortium name="The Broad Institute Genomics Platform"/>
            <consortium name="The Broad Institute Genome Sequencing Center for Infectious Disease"/>
            <person name="Wu L."/>
            <person name="Ma J."/>
        </authorList>
    </citation>
    <scope>NUCLEOTIDE SEQUENCE [LARGE SCALE GENOMIC DNA]</scope>
    <source>
        <strain evidence="7">KCTC 52416</strain>
    </source>
</reference>
<protein>
    <submittedName>
        <fullName evidence="6">TolC family protein</fullName>
    </submittedName>
</protein>
<name>A0ABV7JQA6_9SPHI</name>
<dbReference type="RefSeq" id="WP_379024770.1">
    <property type="nucleotide sequence ID" value="NZ_JBHRTA010000038.1"/>
</dbReference>
<dbReference type="PANTHER" id="PTHR30026">
    <property type="entry name" value="OUTER MEMBRANE PROTEIN TOLC"/>
    <property type="match status" value="1"/>
</dbReference>
<accession>A0ABV7JQA6</accession>
<keyword evidence="7" id="KW-1185">Reference proteome</keyword>
<comment type="caution">
    <text evidence="6">The sequence shown here is derived from an EMBL/GenBank/DDBJ whole genome shotgun (WGS) entry which is preliminary data.</text>
</comment>
<evidence type="ECO:0000313" key="6">
    <source>
        <dbReference type="EMBL" id="MFC3199297.1"/>
    </source>
</evidence>
<organism evidence="6 7">
    <name type="scientific">Parapedobacter deserti</name>
    <dbReference type="NCBI Taxonomy" id="1912957"/>
    <lineage>
        <taxon>Bacteria</taxon>
        <taxon>Pseudomonadati</taxon>
        <taxon>Bacteroidota</taxon>
        <taxon>Sphingobacteriia</taxon>
        <taxon>Sphingobacteriales</taxon>
        <taxon>Sphingobacteriaceae</taxon>
        <taxon>Parapedobacter</taxon>
    </lineage>
</organism>
<dbReference type="EMBL" id="JBHRTA010000038">
    <property type="protein sequence ID" value="MFC3199297.1"/>
    <property type="molecule type" value="Genomic_DNA"/>
</dbReference>
<dbReference type="InterPro" id="IPR051906">
    <property type="entry name" value="TolC-like"/>
</dbReference>
<dbReference type="Proteomes" id="UP001595526">
    <property type="component" value="Unassembled WGS sequence"/>
</dbReference>
<dbReference type="Gene3D" id="1.20.1600.10">
    <property type="entry name" value="Outer membrane efflux proteins (OEP)"/>
    <property type="match status" value="1"/>
</dbReference>
<evidence type="ECO:0000256" key="1">
    <source>
        <dbReference type="ARBA" id="ARBA00004442"/>
    </source>
</evidence>
<dbReference type="SUPFAM" id="SSF56954">
    <property type="entry name" value="Outer membrane efflux proteins (OEP)"/>
    <property type="match status" value="1"/>
</dbReference>
<keyword evidence="4" id="KW-0472">Membrane</keyword>
<keyword evidence="2" id="KW-1134">Transmembrane beta strand</keyword>
<evidence type="ECO:0000256" key="3">
    <source>
        <dbReference type="ARBA" id="ARBA00022692"/>
    </source>
</evidence>
<dbReference type="PANTHER" id="PTHR30026:SF20">
    <property type="entry name" value="OUTER MEMBRANE PROTEIN TOLC"/>
    <property type="match status" value="1"/>
</dbReference>
<sequence>MNTLFTHLLGLTATVALGHIAQGQPEPLSLAECHHLAEKNYPLAKQRDLIAQSARFSVEKAHTSYFPQLNITGQATYQSAVTEIPIQVPGMAMPALSKDQYKLYGEVNQTLYDGGITRLQKAAATAGAEMEKRALEVELYGVKQRVNQLFFGILLLDAQLVQNRLFQQDIVAGLEKTQAAIANGSSLISSASLLEAELLKTQQQESELQASRKAYMGMLGLFINRPLDEHTVLQRPAVVRPSLKVNRPEIQWYTSQLRVVDVEDQLLTAKNLPKLSLFLQGGIGRPALNMLSNDLEAYYYGGVQITIPISGFYTIQKDRALLDIRRRAIDLKQETFLFNTDLSLRQQRIALDKYEELLATDDRIIALRTSVKAAALAQLENGVINAADYLREVHAEDLAKVTKILHEVQRLLIQYDIQQLSGK</sequence>
<keyword evidence="5" id="KW-0998">Cell outer membrane</keyword>
<keyword evidence="3" id="KW-0812">Transmembrane</keyword>